<proteinExistence type="predicted"/>
<gene>
    <name evidence="3" type="ORF">CYMTET_7203</name>
</gene>
<comment type="caution">
    <text evidence="3">The sequence shown here is derived from an EMBL/GenBank/DDBJ whole genome shotgun (WGS) entry which is preliminary data.</text>
</comment>
<reference evidence="3 4" key="1">
    <citation type="journal article" date="2015" name="Genome Biol. Evol.">
        <title>Comparative Genomics of a Bacterivorous Green Alga Reveals Evolutionary Causalities and Consequences of Phago-Mixotrophic Mode of Nutrition.</title>
        <authorList>
            <person name="Burns J.A."/>
            <person name="Paasch A."/>
            <person name="Narechania A."/>
            <person name="Kim E."/>
        </authorList>
    </citation>
    <scope>NUCLEOTIDE SEQUENCE [LARGE SCALE GENOMIC DNA]</scope>
    <source>
        <strain evidence="3 4">PLY_AMNH</strain>
    </source>
</reference>
<name>A0AAE0GVH3_9CHLO</name>
<feature type="transmembrane region" description="Helical" evidence="2">
    <location>
        <begin position="386"/>
        <end position="408"/>
    </location>
</feature>
<evidence type="ECO:0000313" key="3">
    <source>
        <dbReference type="EMBL" id="KAK3285190.1"/>
    </source>
</evidence>
<feature type="transmembrane region" description="Helical" evidence="2">
    <location>
        <begin position="362"/>
        <end position="380"/>
    </location>
</feature>
<dbReference type="EMBL" id="LGRX02001934">
    <property type="protein sequence ID" value="KAK3285190.1"/>
    <property type="molecule type" value="Genomic_DNA"/>
</dbReference>
<feature type="transmembrane region" description="Helical" evidence="2">
    <location>
        <begin position="646"/>
        <end position="673"/>
    </location>
</feature>
<keyword evidence="2" id="KW-1133">Transmembrane helix</keyword>
<keyword evidence="4" id="KW-1185">Reference proteome</keyword>
<keyword evidence="2" id="KW-0812">Transmembrane</keyword>
<dbReference type="AlphaFoldDB" id="A0AAE0GVH3"/>
<feature type="compositionally biased region" description="Polar residues" evidence="1">
    <location>
        <begin position="1"/>
        <end position="13"/>
    </location>
</feature>
<feature type="region of interest" description="Disordered" evidence="1">
    <location>
        <begin position="1"/>
        <end position="21"/>
    </location>
</feature>
<keyword evidence="2" id="KW-0472">Membrane</keyword>
<accession>A0AAE0GVH3</accession>
<evidence type="ECO:0000256" key="1">
    <source>
        <dbReference type="SAM" id="MobiDB-lite"/>
    </source>
</evidence>
<evidence type="ECO:0000256" key="2">
    <source>
        <dbReference type="SAM" id="Phobius"/>
    </source>
</evidence>
<organism evidence="3 4">
    <name type="scientific">Cymbomonas tetramitiformis</name>
    <dbReference type="NCBI Taxonomy" id="36881"/>
    <lineage>
        <taxon>Eukaryota</taxon>
        <taxon>Viridiplantae</taxon>
        <taxon>Chlorophyta</taxon>
        <taxon>Pyramimonadophyceae</taxon>
        <taxon>Pyramimonadales</taxon>
        <taxon>Pyramimonadaceae</taxon>
        <taxon>Cymbomonas</taxon>
    </lineage>
</organism>
<evidence type="ECO:0000313" key="4">
    <source>
        <dbReference type="Proteomes" id="UP001190700"/>
    </source>
</evidence>
<dbReference type="Proteomes" id="UP001190700">
    <property type="component" value="Unassembled WGS sequence"/>
</dbReference>
<feature type="transmembrane region" description="Helical" evidence="2">
    <location>
        <begin position="620"/>
        <end position="640"/>
    </location>
</feature>
<sequence length="686" mass="78825">MQTHPLQTSQPATLPTPIRESSLRSEVHRQTTFAFLPVEERGVTVEYLRHFTEQHFPDLSLDPTTDDVVEHVIKPATQARKVDYCVEIEVEFRNAQECTAVDTIVAGLPTKWLGKATCFVSHAWKGRWRQLVAALEDYQYTRTKQGVHTPEYFWLDLFAINQHFTAEGDVAEKLRRTVNATGNVCLVFDRWEDPAMIKRCWCLYEIMHCIMCNARLVVVMPASERRKLRRHITTSYHTIQETIRNIDARKAEAKFDTDKAMILANIERDVPGGMAELNSSVQRVINLWLAESIELALDAMQSPLNEEELAAEKAFVIFVNRYPNFATRLCHLMIVQDNEMGRITQKMPILVPKRWVTRFMRALLDIIRYVFIAFIIIAPSHDSRRMHVLLGLVIAAFSCVVMFVPVMAQTTTEATLAAVTMGAAEQRALGGDWDKAAQLYAKVLDSPKWNFVLDDMMIVRASMAVSMHWKEMQRRGELKSGAHTQESWIRALCDEVFALHDARRYSWKWWRVQFKRFLDMEGFVPRAMLYLGGMKTRPAVLTDEAQRHYALGLAEIALGHGDEGLDKVAAGIESCFSPCFASTIMHSPFLAPLRHSPQFATRLDQLGERARQVEAHNQKCLDILIPLLELLLMFVTYPWISPDIILHIFIWMLMLIFFSSSLIFNNGLFCWVFRNSLRIWQSAALR</sequence>
<protein>
    <submittedName>
        <fullName evidence="3">Uncharacterized protein</fullName>
    </submittedName>
</protein>